<accession>A0A095X188</accession>
<sequence>MATVLTIPWLVTRLPADYFDHRRREGWREATGKPFASFLLAMLKNLLGAVLLGLGVVMLFTPGQGILTVLVGLLLMNFPGKYRLERWLVTRPGVLKQLNALRKRRGKPPFHVP</sequence>
<comment type="caution">
    <text evidence="2">The sequence shown here is derived from an EMBL/GenBank/DDBJ whole genome shotgun (WGS) entry which is preliminary data.</text>
</comment>
<dbReference type="PATRIC" id="fig|1265313.6.peg.773"/>
<reference evidence="2 3" key="1">
    <citation type="journal article" date="2014" name="Genome Announc.">
        <title>Genome Sequence of Gammaproteobacterial Pseudohaliea rubra Type Strain DSM 19751, Isolated from Coastal Seawater of the Mediterranean Sea.</title>
        <authorList>
            <person name="Spring S."/>
            <person name="Fiebig A."/>
            <person name="Riedel T."/>
            <person name="Goker M."/>
            <person name="Klenk H.P."/>
        </authorList>
    </citation>
    <scope>NUCLEOTIDE SEQUENCE [LARGE SCALE GENOMIC DNA]</scope>
    <source>
        <strain evidence="2 3">DSM 19751</strain>
    </source>
</reference>
<dbReference type="STRING" id="1265313.HRUBRA_00778"/>
<evidence type="ECO:0000256" key="1">
    <source>
        <dbReference type="SAM" id="Phobius"/>
    </source>
</evidence>
<dbReference type="InterPro" id="IPR019099">
    <property type="entry name" value="Uncharacterised_PGPGW_TM"/>
</dbReference>
<organism evidence="2 3">
    <name type="scientific">Pseudohaliea rubra DSM 19751</name>
    <dbReference type="NCBI Taxonomy" id="1265313"/>
    <lineage>
        <taxon>Bacteria</taxon>
        <taxon>Pseudomonadati</taxon>
        <taxon>Pseudomonadota</taxon>
        <taxon>Gammaproteobacteria</taxon>
        <taxon>Cellvibrionales</taxon>
        <taxon>Halieaceae</taxon>
        <taxon>Pseudohaliea</taxon>
    </lineage>
</organism>
<name>A0A095X188_9GAMM</name>
<gene>
    <name evidence="2" type="ORF">HRUBRA_00778</name>
</gene>
<keyword evidence="1" id="KW-1133">Transmembrane helix</keyword>
<protein>
    <recommendedName>
        <fullName evidence="4">Transmembrane protein (PGPGW)</fullName>
    </recommendedName>
</protein>
<keyword evidence="1" id="KW-0472">Membrane</keyword>
<feature type="transmembrane region" description="Helical" evidence="1">
    <location>
        <begin position="46"/>
        <end position="76"/>
    </location>
</feature>
<evidence type="ECO:0000313" key="3">
    <source>
        <dbReference type="Proteomes" id="UP000029640"/>
    </source>
</evidence>
<dbReference type="HOGENOM" id="CLU_137192_0_0_6"/>
<keyword evidence="1" id="KW-0812">Transmembrane</keyword>
<evidence type="ECO:0008006" key="4">
    <source>
        <dbReference type="Google" id="ProtNLM"/>
    </source>
</evidence>
<dbReference type="Pfam" id="PF09656">
    <property type="entry name" value="PGPGW"/>
    <property type="match status" value="1"/>
</dbReference>
<proteinExistence type="predicted"/>
<dbReference type="eggNOG" id="ENOG5032ZM7">
    <property type="taxonomic scope" value="Bacteria"/>
</dbReference>
<dbReference type="AlphaFoldDB" id="A0A095X188"/>
<dbReference type="Proteomes" id="UP000029640">
    <property type="component" value="Unassembled WGS sequence"/>
</dbReference>
<evidence type="ECO:0000313" key="2">
    <source>
        <dbReference type="EMBL" id="KGE04619.1"/>
    </source>
</evidence>
<dbReference type="EMBL" id="AUVB01000023">
    <property type="protein sequence ID" value="KGE04619.1"/>
    <property type="molecule type" value="Genomic_DNA"/>
</dbReference>
<keyword evidence="3" id="KW-1185">Reference proteome</keyword>